<gene>
    <name evidence="2" type="primary">orf36</name>
</gene>
<protein>
    <submittedName>
        <fullName evidence="2">Uncharacterized protein</fullName>
    </submittedName>
</protein>
<evidence type="ECO:0000313" key="2">
    <source>
        <dbReference type="EMBL" id="ARW62862.1"/>
    </source>
</evidence>
<reference evidence="2" key="1">
    <citation type="journal article" date="2017" name="J. Phycol.">
        <title>Analysis of chloroplast genomes and a supermatrix inform reclassification of the Rhodomelaceae (Rhodophyta).</title>
        <authorList>
            <person name="Diaz-Tapia P."/>
            <person name="Maggs C.A."/>
            <person name="West J.A."/>
            <person name="Verbruggen H."/>
        </authorList>
    </citation>
    <scope>NUCLEOTIDE SEQUENCE</scope>
    <source>
        <strain evidence="2">PD516</strain>
    </source>
</reference>
<feature type="transmembrane region" description="Helical" evidence="1">
    <location>
        <begin position="7"/>
        <end position="26"/>
    </location>
</feature>
<keyword evidence="2" id="KW-0934">Plastid</keyword>
<keyword evidence="1" id="KW-0472">Membrane</keyword>
<dbReference type="GeneID" id="33356138"/>
<name>A0A1Z1MAF1_9FLOR</name>
<keyword evidence="2" id="KW-0150">Chloroplast</keyword>
<organism evidence="2">
    <name type="scientific">Leptosiphonia brodiei</name>
    <dbReference type="NCBI Taxonomy" id="2608611"/>
    <lineage>
        <taxon>Eukaryota</taxon>
        <taxon>Rhodophyta</taxon>
        <taxon>Florideophyceae</taxon>
        <taxon>Rhodymeniophycidae</taxon>
        <taxon>Ceramiales</taxon>
        <taxon>Rhodomelaceae</taxon>
        <taxon>Polysiphonioideae</taxon>
        <taxon>Leptosiphonia</taxon>
    </lineage>
</organism>
<dbReference type="RefSeq" id="YP_009394300.1">
    <property type="nucleotide sequence ID" value="NC_035272.1"/>
</dbReference>
<sequence>MYSIERILMFQLLYFLAGLLASNYNIKDMYYEFITN</sequence>
<dbReference type="EMBL" id="MF101425">
    <property type="protein sequence ID" value="ARW62862.1"/>
    <property type="molecule type" value="Genomic_DNA"/>
</dbReference>
<proteinExistence type="predicted"/>
<evidence type="ECO:0000256" key="1">
    <source>
        <dbReference type="SAM" id="Phobius"/>
    </source>
</evidence>
<geneLocation type="chloroplast" evidence="2"/>
<accession>A0A1Z1MAF1</accession>
<dbReference type="AlphaFoldDB" id="A0A1Z1MAF1"/>
<keyword evidence="1" id="KW-0812">Transmembrane</keyword>
<keyword evidence="1" id="KW-1133">Transmembrane helix</keyword>